<name>A0A3S3AJY9_9NOCA</name>
<keyword evidence="3" id="KW-0804">Transcription</keyword>
<dbReference type="GO" id="GO:0000976">
    <property type="term" value="F:transcription cis-regulatory region binding"/>
    <property type="evidence" value="ECO:0007669"/>
    <property type="project" value="TreeGrafter"/>
</dbReference>
<feature type="region of interest" description="Disordered" evidence="5">
    <location>
        <begin position="17"/>
        <end position="44"/>
    </location>
</feature>
<dbReference type="PROSITE" id="PS50977">
    <property type="entry name" value="HTH_TETR_2"/>
    <property type="match status" value="1"/>
</dbReference>
<organism evidence="7 8">
    <name type="scientific">Rhodococcus spongiicola</name>
    <dbReference type="NCBI Taxonomy" id="2487352"/>
    <lineage>
        <taxon>Bacteria</taxon>
        <taxon>Bacillati</taxon>
        <taxon>Actinomycetota</taxon>
        <taxon>Actinomycetes</taxon>
        <taxon>Mycobacteriales</taxon>
        <taxon>Nocardiaceae</taxon>
        <taxon>Rhodococcus</taxon>
    </lineage>
</organism>
<evidence type="ECO:0000256" key="1">
    <source>
        <dbReference type="ARBA" id="ARBA00023015"/>
    </source>
</evidence>
<dbReference type="SUPFAM" id="SSF46689">
    <property type="entry name" value="Homeodomain-like"/>
    <property type="match status" value="1"/>
</dbReference>
<feature type="domain" description="HTH tetR-type" evidence="6">
    <location>
        <begin position="48"/>
        <end position="108"/>
    </location>
</feature>
<feature type="DNA-binding region" description="H-T-H motif" evidence="4">
    <location>
        <begin position="71"/>
        <end position="90"/>
    </location>
</feature>
<comment type="caution">
    <text evidence="7">The sequence shown here is derived from an EMBL/GenBank/DDBJ whole genome shotgun (WGS) entry which is preliminary data.</text>
</comment>
<evidence type="ECO:0000256" key="2">
    <source>
        <dbReference type="ARBA" id="ARBA00023125"/>
    </source>
</evidence>
<dbReference type="EMBL" id="RKLN01000004">
    <property type="protein sequence ID" value="RVW02403.1"/>
    <property type="molecule type" value="Genomic_DNA"/>
</dbReference>
<accession>A0A3S3AJY9</accession>
<gene>
    <name evidence="7" type="ORF">EF834_12465</name>
</gene>
<keyword evidence="1" id="KW-0805">Transcription regulation</keyword>
<dbReference type="OrthoDB" id="8479950at2"/>
<dbReference type="Pfam" id="PF00440">
    <property type="entry name" value="TetR_N"/>
    <property type="match status" value="1"/>
</dbReference>
<dbReference type="Gene3D" id="1.10.357.10">
    <property type="entry name" value="Tetracycline Repressor, domain 2"/>
    <property type="match status" value="1"/>
</dbReference>
<dbReference type="Pfam" id="PF21943">
    <property type="entry name" value="TetR_C_46"/>
    <property type="match status" value="1"/>
</dbReference>
<protein>
    <submittedName>
        <fullName evidence="7">TetR/AcrR family transcriptional regulator</fullName>
    </submittedName>
</protein>
<keyword evidence="8" id="KW-1185">Reference proteome</keyword>
<dbReference type="PANTHER" id="PTHR30055:SF174">
    <property type="entry name" value="TRANSCRIPTIONAL REGULATORY PROTEIN (PROBABLY TETR-FAMILY)-RELATED"/>
    <property type="match status" value="1"/>
</dbReference>
<dbReference type="AlphaFoldDB" id="A0A3S3AJY9"/>
<evidence type="ECO:0000256" key="3">
    <source>
        <dbReference type="ARBA" id="ARBA00023163"/>
    </source>
</evidence>
<proteinExistence type="predicted"/>
<evidence type="ECO:0000256" key="4">
    <source>
        <dbReference type="PROSITE-ProRule" id="PRU00335"/>
    </source>
</evidence>
<evidence type="ECO:0000313" key="8">
    <source>
        <dbReference type="Proteomes" id="UP000284333"/>
    </source>
</evidence>
<dbReference type="InterPro" id="IPR050109">
    <property type="entry name" value="HTH-type_TetR-like_transc_reg"/>
</dbReference>
<dbReference type="InterPro" id="IPR001647">
    <property type="entry name" value="HTH_TetR"/>
</dbReference>
<dbReference type="Proteomes" id="UP000284333">
    <property type="component" value="Unassembled WGS sequence"/>
</dbReference>
<dbReference type="InterPro" id="IPR009057">
    <property type="entry name" value="Homeodomain-like_sf"/>
</dbReference>
<reference evidence="7 8" key="1">
    <citation type="submission" date="2018-11" db="EMBL/GenBank/DDBJ databases">
        <title>Rhodococcus spongicola sp. nov. and Rhodococcus xishaensis sp. nov. from marine sponges.</title>
        <authorList>
            <person name="Li L."/>
            <person name="Lin H.W."/>
        </authorList>
    </citation>
    <scope>NUCLEOTIDE SEQUENCE [LARGE SCALE GENOMIC DNA]</scope>
    <source>
        <strain evidence="7 8">LHW50502</strain>
    </source>
</reference>
<keyword evidence="2 4" id="KW-0238">DNA-binding</keyword>
<evidence type="ECO:0000256" key="5">
    <source>
        <dbReference type="SAM" id="MobiDB-lite"/>
    </source>
</evidence>
<dbReference type="PANTHER" id="PTHR30055">
    <property type="entry name" value="HTH-TYPE TRANSCRIPTIONAL REGULATOR RUTR"/>
    <property type="match status" value="1"/>
</dbReference>
<dbReference type="GO" id="GO:0003700">
    <property type="term" value="F:DNA-binding transcription factor activity"/>
    <property type="evidence" value="ECO:0007669"/>
    <property type="project" value="TreeGrafter"/>
</dbReference>
<evidence type="ECO:0000313" key="7">
    <source>
        <dbReference type="EMBL" id="RVW02403.1"/>
    </source>
</evidence>
<dbReference type="InterPro" id="IPR054129">
    <property type="entry name" value="DesT_TetR_C"/>
</dbReference>
<evidence type="ECO:0000259" key="6">
    <source>
        <dbReference type="PROSITE" id="PS50977"/>
    </source>
</evidence>
<sequence length="226" mass="24879">MTSQLTKHCSVNLNVDLPGNQDPGRCHPVSTETSPPGTAATRRRLPAEERKRQLVAIGLQELATRPIHALSIDRVAQKAGISRGLLFRYFPTKQDYYVAVVGAAGRRLLRAAKADPDDASGEPLRAVVRAFVSFIDRHGANYQSFFHGGFGADSQIREIRTNLQNTMVERTLDATGAESSPANRLLLRAWWSMVESLAIDRTVDPVFTVDDVVDRAIEALPIPHGR</sequence>